<reference evidence="13 14" key="1">
    <citation type="submission" date="2025-05" db="UniProtKB">
        <authorList>
            <consortium name="RefSeq"/>
        </authorList>
    </citation>
    <scope>IDENTIFICATION</scope>
    <source>
        <tissue evidence="13 14">Muscle</tissue>
    </source>
</reference>
<evidence type="ECO:0000313" key="13">
    <source>
        <dbReference type="RefSeq" id="XP_013776433.1"/>
    </source>
</evidence>
<dbReference type="SUPFAM" id="SSF57667">
    <property type="entry name" value="beta-beta-alpha zinc fingers"/>
    <property type="match status" value="3"/>
</dbReference>
<dbReference type="InterPro" id="IPR036236">
    <property type="entry name" value="Znf_C2H2_sf"/>
</dbReference>
<feature type="domain" description="C2H2-type" evidence="11">
    <location>
        <begin position="315"/>
        <end position="342"/>
    </location>
</feature>
<evidence type="ECO:0000256" key="4">
    <source>
        <dbReference type="ARBA" id="ARBA00022771"/>
    </source>
</evidence>
<evidence type="ECO:0000256" key="5">
    <source>
        <dbReference type="ARBA" id="ARBA00022833"/>
    </source>
</evidence>
<dbReference type="PROSITE" id="PS00028">
    <property type="entry name" value="ZINC_FINGER_C2H2_1"/>
    <property type="match status" value="5"/>
</dbReference>
<gene>
    <name evidence="13 14" type="primary">LOC106461183</name>
</gene>
<dbReference type="RefSeq" id="XP_022243761.1">
    <property type="nucleotide sequence ID" value="XM_022388053.1"/>
</dbReference>
<dbReference type="SMART" id="SM00355">
    <property type="entry name" value="ZnF_C2H2"/>
    <property type="match status" value="5"/>
</dbReference>
<evidence type="ECO:0000256" key="2">
    <source>
        <dbReference type="ARBA" id="ARBA00022723"/>
    </source>
</evidence>
<sequence length="417" mass="47893">MYHSEVDVSREKTLHPLWIKFLSDEVNKRLFVTDQHAIPSTKSTQHSALSLMAASLPEFSNFFDNPSCMHTMLQNLYSLPQACVASPFPTLPHPFISTIERASHVVNCPRFLTEITESPIKDKKKTVRPEKKLPNRVVHSELPTSMPKKKPRFDFSKLAESATTKDDSLDCSSPRPTDPQTCEIQTQPSMSSIIARQTFPLVPPYYTNMDVGLFCQKATLQRSSSRPKKEFICKYCERRFTKSYNLLIHERTHTDERPYTCDICQKAFRRQDHLRDHRFIHSKDKPFKCSDCGKGFCQARTLAVHRILHMESSPHKCPTCGRTFNQRSNLKTHLLTHTNLKPYNCSSCSKVFRRNCDLRRHLLTHTVDFPEQRESCTSLSLNMAACGGAEAISLHNKIFHVEKNSQSHTPEVLDVEN</sequence>
<dbReference type="Gene3D" id="3.30.160.60">
    <property type="entry name" value="Classic Zinc Finger"/>
    <property type="match status" value="5"/>
</dbReference>
<keyword evidence="8" id="KW-0539">Nucleus</keyword>
<evidence type="ECO:0000256" key="7">
    <source>
        <dbReference type="ARBA" id="ARBA00023163"/>
    </source>
</evidence>
<proteinExistence type="predicted"/>
<feature type="domain" description="C2H2-type" evidence="11">
    <location>
        <begin position="231"/>
        <end position="258"/>
    </location>
</feature>
<dbReference type="Proteomes" id="UP000694941">
    <property type="component" value="Unplaced"/>
</dbReference>
<feature type="domain" description="C2H2-type" evidence="11">
    <location>
        <begin position="287"/>
        <end position="314"/>
    </location>
</feature>
<evidence type="ECO:0000256" key="1">
    <source>
        <dbReference type="ARBA" id="ARBA00004123"/>
    </source>
</evidence>
<dbReference type="GeneID" id="106461183"/>
<accession>A0ABM1B7L4</accession>
<name>A0ABM1B7L4_LIMPO</name>
<evidence type="ECO:0000256" key="8">
    <source>
        <dbReference type="ARBA" id="ARBA00023242"/>
    </source>
</evidence>
<evidence type="ECO:0000256" key="9">
    <source>
        <dbReference type="PROSITE-ProRule" id="PRU00042"/>
    </source>
</evidence>
<feature type="domain" description="C2H2-type" evidence="11">
    <location>
        <begin position="343"/>
        <end position="370"/>
    </location>
</feature>
<evidence type="ECO:0000256" key="3">
    <source>
        <dbReference type="ARBA" id="ARBA00022737"/>
    </source>
</evidence>
<keyword evidence="6" id="KW-0805">Transcription regulation</keyword>
<evidence type="ECO:0000256" key="6">
    <source>
        <dbReference type="ARBA" id="ARBA00023015"/>
    </source>
</evidence>
<evidence type="ECO:0000259" key="11">
    <source>
        <dbReference type="PROSITE" id="PS50157"/>
    </source>
</evidence>
<organism evidence="12 13">
    <name type="scientific">Limulus polyphemus</name>
    <name type="common">Atlantic horseshoe crab</name>
    <dbReference type="NCBI Taxonomy" id="6850"/>
    <lineage>
        <taxon>Eukaryota</taxon>
        <taxon>Metazoa</taxon>
        <taxon>Ecdysozoa</taxon>
        <taxon>Arthropoda</taxon>
        <taxon>Chelicerata</taxon>
        <taxon>Merostomata</taxon>
        <taxon>Xiphosura</taxon>
        <taxon>Limulidae</taxon>
        <taxon>Limulus</taxon>
    </lineage>
</organism>
<keyword evidence="7" id="KW-0804">Transcription</keyword>
<keyword evidence="12" id="KW-1185">Reference proteome</keyword>
<feature type="domain" description="C2H2-type" evidence="11">
    <location>
        <begin position="259"/>
        <end position="286"/>
    </location>
</feature>
<keyword evidence="5" id="KW-0862">Zinc</keyword>
<evidence type="ECO:0000313" key="12">
    <source>
        <dbReference type="Proteomes" id="UP000694941"/>
    </source>
</evidence>
<dbReference type="Pfam" id="PF00096">
    <property type="entry name" value="zf-C2H2"/>
    <property type="match status" value="5"/>
</dbReference>
<dbReference type="PANTHER" id="PTHR14196">
    <property type="entry name" value="ODD-SKIPPED - RELATED"/>
    <property type="match status" value="1"/>
</dbReference>
<comment type="subcellular location">
    <subcellularLocation>
        <location evidence="1">Nucleus</location>
    </subcellularLocation>
</comment>
<keyword evidence="2" id="KW-0479">Metal-binding</keyword>
<feature type="compositionally biased region" description="Polar residues" evidence="10">
    <location>
        <begin position="170"/>
        <end position="183"/>
    </location>
</feature>
<dbReference type="InterPro" id="IPR050717">
    <property type="entry name" value="C2H2-ZF_Transcription_Reg"/>
</dbReference>
<keyword evidence="3" id="KW-0677">Repeat</keyword>
<dbReference type="PANTHER" id="PTHR14196:SF0">
    <property type="entry name" value="PROTEIN BOWEL"/>
    <property type="match status" value="1"/>
</dbReference>
<evidence type="ECO:0000313" key="14">
    <source>
        <dbReference type="RefSeq" id="XP_022243761.1"/>
    </source>
</evidence>
<dbReference type="InterPro" id="IPR013087">
    <property type="entry name" value="Znf_C2H2_type"/>
</dbReference>
<feature type="region of interest" description="Disordered" evidence="10">
    <location>
        <begin position="160"/>
        <end position="183"/>
    </location>
</feature>
<dbReference type="PROSITE" id="PS50157">
    <property type="entry name" value="ZINC_FINGER_C2H2_2"/>
    <property type="match status" value="5"/>
</dbReference>
<keyword evidence="4 9" id="KW-0863">Zinc-finger</keyword>
<evidence type="ECO:0000256" key="10">
    <source>
        <dbReference type="SAM" id="MobiDB-lite"/>
    </source>
</evidence>
<dbReference type="RefSeq" id="XP_013776433.1">
    <property type="nucleotide sequence ID" value="XM_013920979.2"/>
</dbReference>
<protein>
    <submittedName>
        <fullName evidence="13 14">Zinc finger protein 135-like isoform X1</fullName>
    </submittedName>
</protein>